<dbReference type="Gene3D" id="1.10.10.970">
    <property type="entry name" value="RNA 2'-phosphotransferase, Tpt1/KptA family, N-terminal domain"/>
    <property type="match status" value="1"/>
</dbReference>
<gene>
    <name evidence="8" type="primary">Ago2-003</name>
</gene>
<dbReference type="SUPFAM" id="SSF56399">
    <property type="entry name" value="ADP-ribosylation"/>
    <property type="match status" value="1"/>
</dbReference>
<dbReference type="PANTHER" id="PTHR12684:SF2">
    <property type="entry name" value="TRNA 2'-PHOSPHOTRANSFERASE 1"/>
    <property type="match status" value="1"/>
</dbReference>
<dbReference type="Pfam" id="PF01885">
    <property type="entry name" value="PTS_2-RNA"/>
    <property type="match status" value="1"/>
</dbReference>
<dbReference type="InterPro" id="IPR002745">
    <property type="entry name" value="Ptrans_KptA/Tpt1"/>
</dbReference>
<feature type="region of interest" description="Disordered" evidence="7">
    <location>
        <begin position="1"/>
        <end position="119"/>
    </location>
</feature>
<feature type="compositionally biased region" description="Low complexity" evidence="7">
    <location>
        <begin position="221"/>
        <end position="237"/>
    </location>
</feature>
<proteinExistence type="evidence at transcript level"/>
<keyword evidence="5" id="KW-0520">NAD</keyword>
<organism evidence="8">
    <name type="scientific">Phallusia mammillata</name>
    <dbReference type="NCBI Taxonomy" id="59560"/>
    <lineage>
        <taxon>Eukaryota</taxon>
        <taxon>Metazoa</taxon>
        <taxon>Chordata</taxon>
        <taxon>Tunicata</taxon>
        <taxon>Ascidiacea</taxon>
        <taxon>Phlebobranchia</taxon>
        <taxon>Ascidiidae</taxon>
        <taxon>Phallusia</taxon>
    </lineage>
</organism>
<dbReference type="Gene3D" id="3.20.170.30">
    <property type="match status" value="1"/>
</dbReference>
<dbReference type="GO" id="GO:0006388">
    <property type="term" value="P:tRNA splicing, via endonucleolytic cleavage and ligation"/>
    <property type="evidence" value="ECO:0007669"/>
    <property type="project" value="TreeGrafter"/>
</dbReference>
<dbReference type="AlphaFoldDB" id="A0A6F9D6K0"/>
<feature type="compositionally biased region" description="Basic and acidic residues" evidence="7">
    <location>
        <begin position="171"/>
        <end position="182"/>
    </location>
</feature>
<feature type="compositionally biased region" description="Basic residues" evidence="7">
    <location>
        <begin position="16"/>
        <end position="30"/>
    </location>
</feature>
<dbReference type="GO" id="GO:0000215">
    <property type="term" value="F:tRNA 2'-phosphotransferase activity"/>
    <property type="evidence" value="ECO:0007669"/>
    <property type="project" value="UniProtKB-EC"/>
</dbReference>
<comment type="similarity">
    <text evidence="2">Belongs to the KptA/TPT1 family.</text>
</comment>
<sequence length="524" mass="60516">MSVPGHTIQSKNLTKNQKKNAKKRESKRKRNEQTALKDLQESDDKVVKEQLKTSVNDAVDKNDSVESKATTITTADENNGDQLTASFSHEQQGLEDDVIPTRSTNGNNEKSVLHEEEGLKHEQLDRVETALNGVSVVQAQADIVGASFNKETVGAETNVEEGNFSNENNDETYKRQRQERSNNHQANEFRSPWSHSQGHHQSSYQSRQHHGQERKWHHHQQQNYQTTQYQQDQFHQQKQFDRYRDEPPAWNEYELSKELVRIVRHKSYRFIKLDSGGYASVDQILQDKKFCDKFPHVTFDWIKHIVDSNDKKRFELKKDGEEWKIKATQGHTVKVENLALDPVTDASKYPKVVHGTSLEAWQTIQKQGLKRMTRTHIHFAIGMPGDEDVLSGMRNSSDVVIVLNLDKALKAGLKFFISSNKVILSEGDKKGRIHPKFFGIVMKYYPRGKLDFKVPPDYDDKEDEKEKREKGGYGRDQRGFEQHDQHSRGSQRQDRPSTSEGSRGNRSYEKSRKSGQPLYKSRDK</sequence>
<feature type="compositionally biased region" description="Basic and acidic residues" evidence="7">
    <location>
        <begin position="453"/>
        <end position="497"/>
    </location>
</feature>
<dbReference type="EMBL" id="LR782784">
    <property type="protein sequence ID" value="CAB3220637.1"/>
    <property type="molecule type" value="mRNA"/>
</dbReference>
<dbReference type="InterPro" id="IPR042080">
    <property type="entry name" value="RNA_2'-PTrans_N"/>
</dbReference>
<keyword evidence="4" id="KW-0808">Transferase</keyword>
<reference evidence="8" key="1">
    <citation type="submission" date="2020-04" db="EMBL/GenBank/DDBJ databases">
        <authorList>
            <person name="Neveu A P."/>
        </authorList>
    </citation>
    <scope>NUCLEOTIDE SEQUENCE</scope>
    <source>
        <tissue evidence="8">Whole embryo</tissue>
    </source>
</reference>
<evidence type="ECO:0000256" key="3">
    <source>
        <dbReference type="ARBA" id="ARBA00012007"/>
    </source>
</evidence>
<comment type="function">
    <text evidence="1">Catalyzes the last step of tRNA splicing, the transfer of the splice junction 2'-phosphate from ligated tRNA to NAD to produce ADP-ribose 1''-2'' cyclic phosphate.</text>
</comment>
<feature type="compositionally biased region" description="Polar residues" evidence="7">
    <location>
        <begin position="101"/>
        <end position="110"/>
    </location>
</feature>
<evidence type="ECO:0000256" key="2">
    <source>
        <dbReference type="ARBA" id="ARBA00009836"/>
    </source>
</evidence>
<feature type="region of interest" description="Disordered" evidence="7">
    <location>
        <begin position="155"/>
        <end position="241"/>
    </location>
</feature>
<evidence type="ECO:0000256" key="5">
    <source>
        <dbReference type="ARBA" id="ARBA00023027"/>
    </source>
</evidence>
<evidence type="ECO:0000256" key="4">
    <source>
        <dbReference type="ARBA" id="ARBA00022679"/>
    </source>
</evidence>
<feature type="compositionally biased region" description="Low complexity" evidence="7">
    <location>
        <begin position="194"/>
        <end position="206"/>
    </location>
</feature>
<dbReference type="PANTHER" id="PTHR12684">
    <property type="entry name" value="PUTATIVE PHOSPHOTRANSFERASE"/>
    <property type="match status" value="1"/>
</dbReference>
<feature type="compositionally biased region" description="Basic and acidic residues" evidence="7">
    <location>
        <begin position="38"/>
        <end position="51"/>
    </location>
</feature>
<evidence type="ECO:0000256" key="6">
    <source>
        <dbReference type="ARBA" id="ARBA00047949"/>
    </source>
</evidence>
<evidence type="ECO:0000256" key="1">
    <source>
        <dbReference type="ARBA" id="ARBA00003343"/>
    </source>
</evidence>
<feature type="compositionally biased region" description="Polar residues" evidence="7">
    <location>
        <begin position="67"/>
        <end position="91"/>
    </location>
</feature>
<dbReference type="EC" id="2.7.1.160" evidence="3"/>
<feature type="region of interest" description="Disordered" evidence="7">
    <location>
        <begin position="453"/>
        <end position="524"/>
    </location>
</feature>
<accession>A0A6F9D6K0</accession>
<evidence type="ECO:0000256" key="7">
    <source>
        <dbReference type="SAM" id="MobiDB-lite"/>
    </source>
</evidence>
<dbReference type="InterPro" id="IPR042081">
    <property type="entry name" value="RNA_2'-PTrans_C"/>
</dbReference>
<comment type="catalytic activity">
    <reaction evidence="6">
        <text>2'-phospho-[ligated tRNA] + NAD(+) = mature tRNA + ADP-alpha-D-ribose 1'',2''-cyclic phosphate + nicotinamide</text>
        <dbReference type="Rhea" id="RHEA:23324"/>
        <dbReference type="Rhea" id="RHEA-COMP:11106"/>
        <dbReference type="Rhea" id="RHEA-COMP:11107"/>
        <dbReference type="ChEBI" id="CHEBI:17154"/>
        <dbReference type="ChEBI" id="CHEBI:57540"/>
        <dbReference type="ChEBI" id="CHEBI:76596"/>
        <dbReference type="ChEBI" id="CHEBI:82883"/>
        <dbReference type="ChEBI" id="CHEBI:85027"/>
        <dbReference type="EC" id="2.7.1.160"/>
    </reaction>
</comment>
<protein>
    <recommendedName>
        <fullName evidence="3">2'-phosphotransferase</fullName>
        <ecNumber evidence="3">2.7.1.160</ecNumber>
    </recommendedName>
</protein>
<evidence type="ECO:0000313" key="8">
    <source>
        <dbReference type="EMBL" id="CAB3220637.1"/>
    </source>
</evidence>
<name>A0A6F9D6K0_9ASCI</name>